<dbReference type="AlphaFoldDB" id="A0AAU9XDW9"/>
<evidence type="ECO:0000313" key="2">
    <source>
        <dbReference type="EMBL" id="CAH3143142.1"/>
    </source>
</evidence>
<protein>
    <submittedName>
        <fullName evidence="2">Uncharacterized protein</fullName>
    </submittedName>
</protein>
<reference evidence="2 3" key="1">
    <citation type="submission" date="2022-05" db="EMBL/GenBank/DDBJ databases">
        <authorList>
            <consortium name="Genoscope - CEA"/>
            <person name="William W."/>
        </authorList>
    </citation>
    <scope>NUCLEOTIDE SEQUENCE [LARGE SCALE GENOMIC DNA]</scope>
</reference>
<evidence type="ECO:0000313" key="3">
    <source>
        <dbReference type="Proteomes" id="UP001159428"/>
    </source>
</evidence>
<accession>A0AAU9XDW9</accession>
<comment type="caution">
    <text evidence="2">The sequence shown here is derived from an EMBL/GenBank/DDBJ whole genome shotgun (WGS) entry which is preliminary data.</text>
</comment>
<name>A0AAU9XDW9_9CNID</name>
<feature type="region of interest" description="Disordered" evidence="1">
    <location>
        <begin position="65"/>
        <end position="108"/>
    </location>
</feature>
<keyword evidence="3" id="KW-1185">Reference proteome</keyword>
<proteinExistence type="predicted"/>
<feature type="compositionally biased region" description="Basic and acidic residues" evidence="1">
    <location>
        <begin position="65"/>
        <end position="88"/>
    </location>
</feature>
<evidence type="ECO:0000256" key="1">
    <source>
        <dbReference type="SAM" id="MobiDB-lite"/>
    </source>
</evidence>
<dbReference type="Proteomes" id="UP001159428">
    <property type="component" value="Unassembled WGS sequence"/>
</dbReference>
<organism evidence="2 3">
    <name type="scientific">Pocillopora meandrina</name>
    <dbReference type="NCBI Taxonomy" id="46732"/>
    <lineage>
        <taxon>Eukaryota</taxon>
        <taxon>Metazoa</taxon>
        <taxon>Cnidaria</taxon>
        <taxon>Anthozoa</taxon>
        <taxon>Hexacorallia</taxon>
        <taxon>Scleractinia</taxon>
        <taxon>Astrocoeniina</taxon>
        <taxon>Pocilloporidae</taxon>
        <taxon>Pocillopora</taxon>
    </lineage>
</organism>
<gene>
    <name evidence="2" type="ORF">PMEA_00020456</name>
</gene>
<sequence length="108" mass="12705">MKGGKHTVNRQSFYRVMKAILCFAFISLLVLSITPHAVEMRRINNTPFKWSNRLPSQWKKREFTNEHHNKLDTGFQRSDELSRLDKVEGNTFGRPQFPRPGKRQIHPA</sequence>
<dbReference type="EMBL" id="CALNXJ010000037">
    <property type="protein sequence ID" value="CAH3143142.1"/>
    <property type="molecule type" value="Genomic_DNA"/>
</dbReference>